<proteinExistence type="predicted"/>
<name>A0A0B6YRW7_9EUPU</name>
<organism evidence="1">
    <name type="scientific">Arion vulgaris</name>
    <dbReference type="NCBI Taxonomy" id="1028688"/>
    <lineage>
        <taxon>Eukaryota</taxon>
        <taxon>Metazoa</taxon>
        <taxon>Spiralia</taxon>
        <taxon>Lophotrochozoa</taxon>
        <taxon>Mollusca</taxon>
        <taxon>Gastropoda</taxon>
        <taxon>Heterobranchia</taxon>
        <taxon>Euthyneura</taxon>
        <taxon>Panpulmonata</taxon>
        <taxon>Eupulmonata</taxon>
        <taxon>Stylommatophora</taxon>
        <taxon>Helicina</taxon>
        <taxon>Arionoidea</taxon>
        <taxon>Arionidae</taxon>
        <taxon>Arion</taxon>
    </lineage>
</organism>
<sequence length="78" mass="9508">MSSRKVWRIQNHFLRTPLDFFTTCPCLSDFCLLGTRQRYYLDHIMQERHCKTINYYYKDIKSSINIHKYSAVVTNKIR</sequence>
<gene>
    <name evidence="1" type="primary">ORF34869</name>
</gene>
<dbReference type="AlphaFoldDB" id="A0A0B6YRW7"/>
<evidence type="ECO:0000313" key="1">
    <source>
        <dbReference type="EMBL" id="CEK59004.1"/>
    </source>
</evidence>
<reference evidence="1" key="1">
    <citation type="submission" date="2014-12" db="EMBL/GenBank/DDBJ databases">
        <title>Insight into the proteome of Arion vulgaris.</title>
        <authorList>
            <person name="Aradska J."/>
            <person name="Bulat T."/>
            <person name="Smidak R."/>
            <person name="Sarate P."/>
            <person name="Gangsoo J."/>
            <person name="Sialana F."/>
            <person name="Bilban M."/>
            <person name="Lubec G."/>
        </authorList>
    </citation>
    <scope>NUCLEOTIDE SEQUENCE</scope>
    <source>
        <tissue evidence="1">Skin</tissue>
    </source>
</reference>
<accession>A0A0B6YRW7</accession>
<feature type="non-terminal residue" evidence="1">
    <location>
        <position position="78"/>
    </location>
</feature>
<protein>
    <submittedName>
        <fullName evidence="1">Uncharacterized protein</fullName>
    </submittedName>
</protein>
<dbReference type="EMBL" id="HACG01012139">
    <property type="protein sequence ID" value="CEK59004.1"/>
    <property type="molecule type" value="Transcribed_RNA"/>
</dbReference>